<organism evidence="1 2">
    <name type="scientific">Comamonas guangdongensis</name>
    <dbReference type="NCBI Taxonomy" id="510515"/>
    <lineage>
        <taxon>Bacteria</taxon>
        <taxon>Pseudomonadati</taxon>
        <taxon>Pseudomonadota</taxon>
        <taxon>Betaproteobacteria</taxon>
        <taxon>Burkholderiales</taxon>
        <taxon>Comamonadaceae</taxon>
        <taxon>Comamonas</taxon>
    </lineage>
</organism>
<dbReference type="GO" id="GO:0016787">
    <property type="term" value="F:hydrolase activity"/>
    <property type="evidence" value="ECO:0007669"/>
    <property type="project" value="UniProtKB-KW"/>
</dbReference>
<accession>A0ABV3ZY47</accession>
<dbReference type="PANTHER" id="PTHR11803">
    <property type="entry name" value="2-IMINOBUTANOATE/2-IMINOPROPANOATE DEAMINASE RIDA"/>
    <property type="match status" value="1"/>
</dbReference>
<sequence length="140" mass="14351">MAANTPRLEHLNPKELLSFEGLSQVVRAQSGSTVYLAGQAPFNPSFELLGGDDFKAQATATLKNVAAAVNAAGGSPADVVSSTVYIKGLCGARSGQFFEAMAQALDGMPFPAHAFSIIGVAELGASEQLIEISSIAVIPA</sequence>
<comment type="caution">
    <text evidence="1">The sequence shown here is derived from an EMBL/GenBank/DDBJ whole genome shotgun (WGS) entry which is preliminary data.</text>
</comment>
<protein>
    <submittedName>
        <fullName evidence="1">RidA family protein</fullName>
        <ecNumber evidence="1">3.5.-.-</ecNumber>
    </submittedName>
</protein>
<proteinExistence type="predicted"/>
<dbReference type="SUPFAM" id="SSF55298">
    <property type="entry name" value="YjgF-like"/>
    <property type="match status" value="1"/>
</dbReference>
<reference evidence="1 2" key="1">
    <citation type="journal article" date="2013" name="Int. J. Syst. Evol. Microbiol.">
        <title>Comamonas guangdongensis sp. nov., isolated from subterranean forest sediment, and emended description of the genus Comamonas.</title>
        <authorList>
            <person name="Zhang J."/>
            <person name="Wang Y."/>
            <person name="Zhou S."/>
            <person name="Wu C."/>
            <person name="He J."/>
            <person name="Li F."/>
        </authorList>
    </citation>
    <scope>NUCLEOTIDE SEQUENCE [LARGE SCALE GENOMIC DNA]</scope>
    <source>
        <strain evidence="1 2">CCTCC AB2011133</strain>
    </source>
</reference>
<dbReference type="CDD" id="cd00448">
    <property type="entry name" value="YjgF_YER057c_UK114_family"/>
    <property type="match status" value="1"/>
</dbReference>
<dbReference type="Proteomes" id="UP001561046">
    <property type="component" value="Unassembled WGS sequence"/>
</dbReference>
<gene>
    <name evidence="1" type="ORF">AB6724_13265</name>
</gene>
<evidence type="ECO:0000313" key="1">
    <source>
        <dbReference type="EMBL" id="MEX8193808.1"/>
    </source>
</evidence>
<dbReference type="InterPro" id="IPR035959">
    <property type="entry name" value="RutC-like_sf"/>
</dbReference>
<dbReference type="Gene3D" id="3.30.1330.40">
    <property type="entry name" value="RutC-like"/>
    <property type="match status" value="1"/>
</dbReference>
<name>A0ABV3ZY47_9BURK</name>
<keyword evidence="2" id="KW-1185">Reference proteome</keyword>
<dbReference type="Pfam" id="PF01042">
    <property type="entry name" value="Ribonuc_L-PSP"/>
    <property type="match status" value="1"/>
</dbReference>
<dbReference type="RefSeq" id="WP_369339003.1">
    <property type="nucleotide sequence ID" value="NZ_JBFYGN010000014.1"/>
</dbReference>
<dbReference type="InterPro" id="IPR006175">
    <property type="entry name" value="YjgF/YER057c/UK114"/>
</dbReference>
<dbReference type="EC" id="3.5.-.-" evidence="1"/>
<keyword evidence="1" id="KW-0378">Hydrolase</keyword>
<dbReference type="PANTHER" id="PTHR11803:SF39">
    <property type="entry name" value="2-IMINOBUTANOATE_2-IMINOPROPANOATE DEAMINASE"/>
    <property type="match status" value="1"/>
</dbReference>
<evidence type="ECO:0000313" key="2">
    <source>
        <dbReference type="Proteomes" id="UP001561046"/>
    </source>
</evidence>
<dbReference type="EMBL" id="JBFYGN010000014">
    <property type="protein sequence ID" value="MEX8193808.1"/>
    <property type="molecule type" value="Genomic_DNA"/>
</dbReference>